<dbReference type="Gene3D" id="3.40.309.10">
    <property type="entry name" value="Aldehyde Dehydrogenase, Chain A, domain 2"/>
    <property type="match status" value="1"/>
</dbReference>
<keyword evidence="10" id="KW-1185">Reference proteome</keyword>
<evidence type="ECO:0000256" key="4">
    <source>
        <dbReference type="PIRNR" id="PIRNR036492"/>
    </source>
</evidence>
<dbReference type="InterPro" id="IPR015590">
    <property type="entry name" value="Aldehyde_DH_dom"/>
</dbReference>
<gene>
    <name evidence="9" type="ORF">HMPREF9290_1671</name>
</gene>
<dbReference type="Proteomes" id="UP000005286">
    <property type="component" value="Unassembled WGS sequence"/>
</dbReference>
<dbReference type="FunFam" id="3.40.309.10:FF:000003">
    <property type="entry name" value="Aldehyde dehydrogenase"/>
    <property type="match status" value="1"/>
</dbReference>
<dbReference type="Gene3D" id="3.40.605.10">
    <property type="entry name" value="Aldehyde Dehydrogenase, Chain A, domain 1"/>
    <property type="match status" value="1"/>
</dbReference>
<comment type="similarity">
    <text evidence="1 4 7">Belongs to the aldehyde dehydrogenase family.</text>
</comment>
<evidence type="ECO:0000259" key="8">
    <source>
        <dbReference type="Pfam" id="PF00171"/>
    </source>
</evidence>
<organism evidence="9 10">
    <name type="scientific">Anaerococcus prevotii ACS-065-V-Col13</name>
    <dbReference type="NCBI Taxonomy" id="879305"/>
    <lineage>
        <taxon>Bacteria</taxon>
        <taxon>Bacillati</taxon>
        <taxon>Bacillota</taxon>
        <taxon>Tissierellia</taxon>
        <taxon>Tissierellales</taxon>
        <taxon>Peptoniphilaceae</taxon>
        <taxon>Anaerococcus</taxon>
    </lineage>
</organism>
<evidence type="ECO:0000256" key="5">
    <source>
        <dbReference type="PIRSR" id="PIRSR036492-1"/>
    </source>
</evidence>
<sequence length="456" mass="51604">MSNLYSIIDRQREFFYSGYTKTETFRRENLEKLRDLVDLYEDEILACLKVDLGKSNFEAYVSEISFLKEEIKFALDNLDEWMKPIREKTPIQAMPAKSYTLYEPLGVNLVIAPWNYPFLLALDPVVSAIASGNTVILKTSSKTLATTEVITTMINNHFPEEYIYVVDNDKVSHEELLDGEYDHIFYTGGKSVGKLIMKKASENLTKVTLELGGKSPCIVDRTADLDNAAKSIAWGKTLNAGQTCVAPDYILVDFAIKEKFIEKLKKYLVEFYGLNPLLSKDYGSIINTSHLEGLVDLLEGQDIIFGGNFDKDTLKLEPTIVDGVDFDNKLMEDEIFGPIIPIITYENINTILYKIKRLPKPLAFYLFADDKRLIDKVMYNMEYGNGCVNDCIMQIASPYLEFGGVGASGMGGYHGYNGFVNFSNKKSIMHTSKNLKVNIKYPPYEDGKLNLVKKIM</sequence>
<dbReference type="EMBL" id="AEXM01000001">
    <property type="protein sequence ID" value="EGC82912.1"/>
    <property type="molecule type" value="Genomic_DNA"/>
</dbReference>
<evidence type="ECO:0000256" key="2">
    <source>
        <dbReference type="ARBA" id="ARBA00023002"/>
    </source>
</evidence>
<dbReference type="InterPro" id="IPR029510">
    <property type="entry name" value="Ald_DH_CS_GLU"/>
</dbReference>
<dbReference type="GO" id="GO:0004029">
    <property type="term" value="F:aldehyde dehydrogenase (NAD+) activity"/>
    <property type="evidence" value="ECO:0007669"/>
    <property type="project" value="TreeGrafter"/>
</dbReference>
<evidence type="ECO:0000313" key="9">
    <source>
        <dbReference type="EMBL" id="EGC82912.1"/>
    </source>
</evidence>
<dbReference type="InterPro" id="IPR016162">
    <property type="entry name" value="Ald_DH_N"/>
</dbReference>
<dbReference type="FunFam" id="3.40.605.10:FF:000004">
    <property type="entry name" value="Aldehyde dehydrogenase"/>
    <property type="match status" value="1"/>
</dbReference>
<evidence type="ECO:0000256" key="3">
    <source>
        <dbReference type="ARBA" id="ARBA00023027"/>
    </source>
</evidence>
<keyword evidence="2 4" id="KW-0560">Oxidoreductase</keyword>
<dbReference type="eggNOG" id="COG1012">
    <property type="taxonomic scope" value="Bacteria"/>
</dbReference>
<dbReference type="GO" id="GO:0006081">
    <property type="term" value="P:aldehyde metabolic process"/>
    <property type="evidence" value="ECO:0007669"/>
    <property type="project" value="InterPro"/>
</dbReference>
<evidence type="ECO:0000256" key="7">
    <source>
        <dbReference type="RuleBase" id="RU003345"/>
    </source>
</evidence>
<proteinExistence type="inferred from homology"/>
<evidence type="ECO:0000256" key="6">
    <source>
        <dbReference type="PROSITE-ProRule" id="PRU10007"/>
    </source>
</evidence>
<feature type="domain" description="Aldehyde dehydrogenase" evidence="8">
    <location>
        <begin position="25"/>
        <end position="428"/>
    </location>
</feature>
<feature type="active site" evidence="5">
    <location>
        <position position="244"/>
    </location>
</feature>
<dbReference type="AlphaFoldDB" id="F0GTB3"/>
<dbReference type="STRING" id="879305.HMPREF9290_1671"/>
<keyword evidence="3" id="KW-0520">NAD</keyword>
<dbReference type="PANTHER" id="PTHR43570">
    <property type="entry name" value="ALDEHYDE DEHYDROGENASE"/>
    <property type="match status" value="1"/>
</dbReference>
<dbReference type="GO" id="GO:0005737">
    <property type="term" value="C:cytoplasm"/>
    <property type="evidence" value="ECO:0007669"/>
    <property type="project" value="TreeGrafter"/>
</dbReference>
<dbReference type="PATRIC" id="fig|879305.3.peg.45"/>
<evidence type="ECO:0000256" key="1">
    <source>
        <dbReference type="ARBA" id="ARBA00009986"/>
    </source>
</evidence>
<evidence type="ECO:0000313" key="10">
    <source>
        <dbReference type="Proteomes" id="UP000005286"/>
    </source>
</evidence>
<protein>
    <recommendedName>
        <fullName evidence="4">Aldehyde dehydrogenase</fullName>
    </recommendedName>
</protein>
<dbReference type="InterPro" id="IPR016163">
    <property type="entry name" value="Ald_DH_C"/>
</dbReference>
<dbReference type="PROSITE" id="PS00687">
    <property type="entry name" value="ALDEHYDE_DEHYDR_GLU"/>
    <property type="match status" value="1"/>
</dbReference>
<dbReference type="RefSeq" id="WP_004833758.1">
    <property type="nucleotide sequence ID" value="NZ_AEXM01000001.1"/>
</dbReference>
<feature type="active site" evidence="5 6">
    <location>
        <position position="210"/>
    </location>
</feature>
<comment type="caution">
    <text evidence="9">The sequence shown here is derived from an EMBL/GenBank/DDBJ whole genome shotgun (WGS) entry which is preliminary data.</text>
</comment>
<reference evidence="9 10" key="1">
    <citation type="submission" date="2011-01" db="EMBL/GenBank/DDBJ databases">
        <authorList>
            <person name="Durkin A.S."/>
            <person name="Madupu R."/>
            <person name="Torralba M."/>
            <person name="Gillis M."/>
            <person name="Methe B."/>
            <person name="Sutton G."/>
            <person name="Nelson K.E."/>
        </authorList>
    </citation>
    <scope>NUCLEOTIDE SEQUENCE [LARGE SCALE GENOMIC DNA]</scope>
    <source>
        <strain evidence="9 10">ACS-065-V-Col13</strain>
    </source>
</reference>
<name>F0GTB3_9FIRM</name>
<dbReference type="PIRSF" id="PIRSF036492">
    <property type="entry name" value="ALDH"/>
    <property type="match status" value="1"/>
</dbReference>
<accession>F0GTB3</accession>
<dbReference type="InterPro" id="IPR012394">
    <property type="entry name" value="Aldehyde_DH_NAD(P)"/>
</dbReference>
<dbReference type="SUPFAM" id="SSF53720">
    <property type="entry name" value="ALDH-like"/>
    <property type="match status" value="1"/>
</dbReference>
<dbReference type="InterPro" id="IPR016161">
    <property type="entry name" value="Ald_DH/histidinol_DH"/>
</dbReference>
<dbReference type="Pfam" id="PF00171">
    <property type="entry name" value="Aldedh"/>
    <property type="match status" value="1"/>
</dbReference>
<dbReference type="PANTHER" id="PTHR43570:SF16">
    <property type="entry name" value="ALDEHYDE DEHYDROGENASE TYPE III, ISOFORM Q"/>
    <property type="match status" value="1"/>
</dbReference>